<dbReference type="EMBL" id="LKPO01000021">
    <property type="protein sequence ID" value="OLF89907.1"/>
    <property type="molecule type" value="Genomic_DNA"/>
</dbReference>
<sequence>MIRSEDKITTSQAIVVLVSYIMAAGILTLPRTAAEEAGTPDVWISVLLGGLVTMAAGVVMTKLSQDYPGQTFFQYGGNIVGKWLSIVISLLFIEHFVMIAAFEARIMAEVITFFLLQQTPIWVIVMSMMWVGFYSIKDGMGSLARLFEIIFPITILFFLTVVFMSFGIFELDNLRPVLGEGIMPALKGTKATMLSFISAEVMLFLLAFMKKPKNGVKVVVMGIGIAMLFYLTTVVFVIGGLSVEGVTATTWPTLNLIRSFEMPGLIFERFESLLLVIWIMQLFATFSVSFYAASLGLSQIFKKKSRPVMFGLLPVMYLLAITPKKIDNVFSLGDMIGYQAIVLFGILPILLLLISKTRKKKPLQS</sequence>
<dbReference type="RefSeq" id="WP_075213113.1">
    <property type="nucleotide sequence ID" value="NZ_AP023088.1"/>
</dbReference>
<evidence type="ECO:0000256" key="6">
    <source>
        <dbReference type="ARBA" id="ARBA00022989"/>
    </source>
</evidence>
<feature type="transmembrane region" description="Helical" evidence="8">
    <location>
        <begin position="335"/>
        <end position="354"/>
    </location>
</feature>
<feature type="transmembrane region" description="Helical" evidence="8">
    <location>
        <begin position="220"/>
        <end position="243"/>
    </location>
</feature>
<feature type="transmembrane region" description="Helical" evidence="8">
    <location>
        <begin position="189"/>
        <end position="208"/>
    </location>
</feature>
<comment type="similarity">
    <text evidence="2">Belongs to the amino acid-polyamine-organocation (APC) superfamily. Spore germination protein (SGP) (TC 2.A.3.9) family.</text>
</comment>
<evidence type="ECO:0000256" key="1">
    <source>
        <dbReference type="ARBA" id="ARBA00004141"/>
    </source>
</evidence>
<feature type="transmembrane region" description="Helical" evidence="8">
    <location>
        <begin position="272"/>
        <end position="293"/>
    </location>
</feature>
<dbReference type="PANTHER" id="PTHR34975">
    <property type="entry name" value="SPORE GERMINATION PROTEIN A2"/>
    <property type="match status" value="1"/>
</dbReference>
<comment type="caution">
    <text evidence="9">The sequence shown here is derived from an EMBL/GenBank/DDBJ whole genome shotgun (WGS) entry which is preliminary data.</text>
</comment>
<dbReference type="GO" id="GO:0009847">
    <property type="term" value="P:spore germination"/>
    <property type="evidence" value="ECO:0007669"/>
    <property type="project" value="InterPro"/>
</dbReference>
<dbReference type="GO" id="GO:0016020">
    <property type="term" value="C:membrane"/>
    <property type="evidence" value="ECO:0007669"/>
    <property type="project" value="UniProtKB-SubCell"/>
</dbReference>
<dbReference type="AlphaFoldDB" id="A0A7Z1B1V3"/>
<evidence type="ECO:0000256" key="2">
    <source>
        <dbReference type="ARBA" id="ARBA00007998"/>
    </source>
</evidence>
<gene>
    <name evidence="9" type="ORF">B4121_3182</name>
</gene>
<dbReference type="NCBIfam" id="TIGR00912">
    <property type="entry name" value="2A0309"/>
    <property type="match status" value="1"/>
</dbReference>
<organism evidence="9 10">
    <name type="scientific">Bacillus paralicheniformis</name>
    <dbReference type="NCBI Taxonomy" id="1648923"/>
    <lineage>
        <taxon>Bacteria</taxon>
        <taxon>Bacillati</taxon>
        <taxon>Bacillota</taxon>
        <taxon>Bacilli</taxon>
        <taxon>Bacillales</taxon>
        <taxon>Bacillaceae</taxon>
        <taxon>Bacillus</taxon>
    </lineage>
</organism>
<keyword evidence="6 8" id="KW-1133">Transmembrane helix</keyword>
<evidence type="ECO:0000256" key="4">
    <source>
        <dbReference type="ARBA" id="ARBA00022544"/>
    </source>
</evidence>
<keyword evidence="5 8" id="KW-0812">Transmembrane</keyword>
<reference evidence="9 10" key="1">
    <citation type="journal article" date="2016" name="Front. Microbiol.">
        <title>High-Level Heat Resistance of Spores of Bacillus amyloliquefaciens and Bacillus licheniformis Results from the Presence of a spoVA Operon in a Tn1546 Transposon.</title>
        <authorList>
            <person name="Berendsen E.M."/>
            <person name="Koning R.A."/>
            <person name="Boekhorst J."/>
            <person name="de Jong A."/>
            <person name="Kuipers O.P."/>
            <person name="Wells-Bennik M.H."/>
        </authorList>
    </citation>
    <scope>NUCLEOTIDE SEQUENCE [LARGE SCALE GENOMIC DNA]</scope>
    <source>
        <strain evidence="9 10">B4121</strain>
    </source>
</reference>
<dbReference type="Proteomes" id="UP000185604">
    <property type="component" value="Unassembled WGS sequence"/>
</dbReference>
<feature type="transmembrane region" description="Helical" evidence="8">
    <location>
        <begin position="12"/>
        <end position="30"/>
    </location>
</feature>
<evidence type="ECO:0000313" key="10">
    <source>
        <dbReference type="Proteomes" id="UP000185604"/>
    </source>
</evidence>
<dbReference type="InterPro" id="IPR004761">
    <property type="entry name" value="Spore_GerAB"/>
</dbReference>
<accession>A0A7Z1B1V3</accession>
<keyword evidence="4" id="KW-0309">Germination</keyword>
<feature type="transmembrane region" description="Helical" evidence="8">
    <location>
        <begin position="146"/>
        <end position="169"/>
    </location>
</feature>
<dbReference type="PANTHER" id="PTHR34975:SF2">
    <property type="entry name" value="SPORE GERMINATION PROTEIN A2"/>
    <property type="match status" value="1"/>
</dbReference>
<evidence type="ECO:0000256" key="8">
    <source>
        <dbReference type="SAM" id="Phobius"/>
    </source>
</evidence>
<proteinExistence type="inferred from homology"/>
<feature type="transmembrane region" description="Helical" evidence="8">
    <location>
        <begin position="42"/>
        <end position="63"/>
    </location>
</feature>
<keyword evidence="3" id="KW-0813">Transport</keyword>
<feature type="transmembrane region" description="Helical" evidence="8">
    <location>
        <begin position="114"/>
        <end position="134"/>
    </location>
</feature>
<dbReference type="Pfam" id="PF03845">
    <property type="entry name" value="Spore_permease"/>
    <property type="match status" value="1"/>
</dbReference>
<feature type="transmembrane region" description="Helical" evidence="8">
    <location>
        <begin position="305"/>
        <end position="323"/>
    </location>
</feature>
<protein>
    <submittedName>
        <fullName evidence="9">Putative spore germination protein YndE</fullName>
    </submittedName>
</protein>
<evidence type="ECO:0000256" key="3">
    <source>
        <dbReference type="ARBA" id="ARBA00022448"/>
    </source>
</evidence>
<name>A0A7Z1B1V3_9BACI</name>
<feature type="transmembrane region" description="Helical" evidence="8">
    <location>
        <begin position="83"/>
        <end position="102"/>
    </location>
</feature>
<keyword evidence="7 8" id="KW-0472">Membrane</keyword>
<evidence type="ECO:0000256" key="7">
    <source>
        <dbReference type="ARBA" id="ARBA00023136"/>
    </source>
</evidence>
<evidence type="ECO:0000256" key="5">
    <source>
        <dbReference type="ARBA" id="ARBA00022692"/>
    </source>
</evidence>
<comment type="subcellular location">
    <subcellularLocation>
        <location evidence="1">Membrane</location>
        <topology evidence="1">Multi-pass membrane protein</topology>
    </subcellularLocation>
</comment>
<evidence type="ECO:0000313" key="9">
    <source>
        <dbReference type="EMBL" id="OLF89907.1"/>
    </source>
</evidence>